<dbReference type="Proteomes" id="UP000748531">
    <property type="component" value="Unassembled WGS sequence"/>
</dbReference>
<dbReference type="Gene3D" id="1.10.238.10">
    <property type="entry name" value="EF-hand"/>
    <property type="match status" value="1"/>
</dbReference>
<dbReference type="PROSITE" id="PS00018">
    <property type="entry name" value="EF_HAND_1"/>
    <property type="match status" value="2"/>
</dbReference>
<evidence type="ECO:0000256" key="1">
    <source>
        <dbReference type="ARBA" id="ARBA00022837"/>
    </source>
</evidence>
<proteinExistence type="predicted"/>
<dbReference type="OrthoDB" id="120976at2759"/>
<dbReference type="SMART" id="SM00054">
    <property type="entry name" value="EFh"/>
    <property type="match status" value="2"/>
</dbReference>
<feature type="domain" description="EF-hand" evidence="2">
    <location>
        <begin position="98"/>
        <end position="130"/>
    </location>
</feature>
<keyword evidence="1" id="KW-0106">Calcium</keyword>
<reference evidence="3" key="1">
    <citation type="submission" date="2019-05" db="EMBL/GenBank/DDBJ databases">
        <title>Annotation for the trematode Paragonimus heterotremus.</title>
        <authorList>
            <person name="Choi Y.-J."/>
        </authorList>
    </citation>
    <scope>NUCLEOTIDE SEQUENCE</scope>
    <source>
        <strain evidence="3">LC</strain>
    </source>
</reference>
<dbReference type="PROSITE" id="PS50222">
    <property type="entry name" value="EF_HAND_2"/>
    <property type="match status" value="2"/>
</dbReference>
<evidence type="ECO:0000259" key="2">
    <source>
        <dbReference type="PROSITE" id="PS50222"/>
    </source>
</evidence>
<protein>
    <recommendedName>
        <fullName evidence="2">EF-hand domain-containing protein</fullName>
    </recommendedName>
</protein>
<keyword evidence="4" id="KW-1185">Reference proteome</keyword>
<gene>
    <name evidence="3" type="ORF">PHET_11125</name>
</gene>
<dbReference type="Pfam" id="PF13499">
    <property type="entry name" value="EF-hand_7"/>
    <property type="match status" value="1"/>
</dbReference>
<organism evidence="3 4">
    <name type="scientific">Paragonimus heterotremus</name>
    <dbReference type="NCBI Taxonomy" id="100268"/>
    <lineage>
        <taxon>Eukaryota</taxon>
        <taxon>Metazoa</taxon>
        <taxon>Spiralia</taxon>
        <taxon>Lophotrochozoa</taxon>
        <taxon>Platyhelminthes</taxon>
        <taxon>Trematoda</taxon>
        <taxon>Digenea</taxon>
        <taxon>Plagiorchiida</taxon>
        <taxon>Troglotremata</taxon>
        <taxon>Troglotrematidae</taxon>
        <taxon>Paragonimus</taxon>
    </lineage>
</organism>
<dbReference type="InterPro" id="IPR002048">
    <property type="entry name" value="EF_hand_dom"/>
</dbReference>
<feature type="domain" description="EF-hand" evidence="2">
    <location>
        <begin position="62"/>
        <end position="97"/>
    </location>
</feature>
<name>A0A8J4WDR6_9TREM</name>
<evidence type="ECO:0000313" key="3">
    <source>
        <dbReference type="EMBL" id="KAF5395991.1"/>
    </source>
</evidence>
<evidence type="ECO:0000313" key="4">
    <source>
        <dbReference type="Proteomes" id="UP000748531"/>
    </source>
</evidence>
<dbReference type="InterPro" id="IPR011992">
    <property type="entry name" value="EF-hand-dom_pair"/>
</dbReference>
<dbReference type="GO" id="GO:0005509">
    <property type="term" value="F:calcium ion binding"/>
    <property type="evidence" value="ECO:0007669"/>
    <property type="project" value="InterPro"/>
</dbReference>
<sequence>MDSRKEVRSHDLGGEVLLNETSSFQLEVNSWYILNFDCIRQLKNLTPNKAGHSMVKPDNFQQRPTEVKQILDCLDKSKDGKIDRNEFQAFLDESDCPLDKQKVQQYFDMQDTNRDGQIDLQELTAFLNQE</sequence>
<comment type="caution">
    <text evidence="3">The sequence shown here is derived from an EMBL/GenBank/DDBJ whole genome shotgun (WGS) entry which is preliminary data.</text>
</comment>
<dbReference type="InterPro" id="IPR018247">
    <property type="entry name" value="EF_Hand_1_Ca_BS"/>
</dbReference>
<accession>A0A8J4WDR6</accession>
<dbReference type="AlphaFoldDB" id="A0A8J4WDR6"/>
<dbReference type="CDD" id="cd00051">
    <property type="entry name" value="EFh"/>
    <property type="match status" value="1"/>
</dbReference>
<dbReference type="SUPFAM" id="SSF47473">
    <property type="entry name" value="EF-hand"/>
    <property type="match status" value="1"/>
</dbReference>
<dbReference type="EMBL" id="LUCH01009543">
    <property type="protein sequence ID" value="KAF5395991.1"/>
    <property type="molecule type" value="Genomic_DNA"/>
</dbReference>